<feature type="transmembrane region" description="Helical" evidence="6">
    <location>
        <begin position="21"/>
        <end position="44"/>
    </location>
</feature>
<evidence type="ECO:0000256" key="5">
    <source>
        <dbReference type="SAM" id="MobiDB-lite"/>
    </source>
</evidence>
<evidence type="ECO:0000256" key="2">
    <source>
        <dbReference type="ARBA" id="ARBA00022692"/>
    </source>
</evidence>
<feature type="region of interest" description="Disordered" evidence="5">
    <location>
        <begin position="845"/>
        <end position="964"/>
    </location>
</feature>
<feature type="compositionally biased region" description="Low complexity" evidence="5">
    <location>
        <begin position="917"/>
        <end position="929"/>
    </location>
</feature>
<dbReference type="RefSeq" id="WP_204962400.1">
    <property type="nucleotide sequence ID" value="NZ_BAAAUR010000003.1"/>
</dbReference>
<dbReference type="NCBIfam" id="TIGR03061">
    <property type="entry name" value="pip_yhgE_Nterm"/>
    <property type="match status" value="1"/>
</dbReference>
<dbReference type="Pfam" id="PF12698">
    <property type="entry name" value="ABC2_membrane_3"/>
    <property type="match status" value="2"/>
</dbReference>
<feature type="compositionally biased region" description="Low complexity" evidence="5">
    <location>
        <begin position="846"/>
        <end position="857"/>
    </location>
</feature>
<dbReference type="InterPro" id="IPR017500">
    <property type="entry name" value="Phage_infect_YhgE_N"/>
</dbReference>
<dbReference type="InterPro" id="IPR013525">
    <property type="entry name" value="ABC2_TM"/>
</dbReference>
<name>A0A9W6HL57_9MICO</name>
<protein>
    <submittedName>
        <fullName evidence="8">Membrane protein</fullName>
    </submittedName>
</protein>
<feature type="transmembrane region" description="Helical" evidence="6">
    <location>
        <begin position="766"/>
        <end position="789"/>
    </location>
</feature>
<feature type="transmembrane region" description="Helical" evidence="6">
    <location>
        <begin position="524"/>
        <end position="547"/>
    </location>
</feature>
<evidence type="ECO:0000259" key="7">
    <source>
        <dbReference type="Pfam" id="PF12698"/>
    </source>
</evidence>
<keyword evidence="3 6" id="KW-1133">Transmembrane helix</keyword>
<evidence type="ECO:0000256" key="1">
    <source>
        <dbReference type="ARBA" id="ARBA00004141"/>
    </source>
</evidence>
<evidence type="ECO:0000256" key="6">
    <source>
        <dbReference type="SAM" id="Phobius"/>
    </source>
</evidence>
<feature type="compositionally biased region" description="Basic and acidic residues" evidence="5">
    <location>
        <begin position="955"/>
        <end position="964"/>
    </location>
</feature>
<reference evidence="8" key="1">
    <citation type="journal article" date="2014" name="Int. J. Syst. Evol. Microbiol.">
        <title>Complete genome sequence of Corynebacterium casei LMG S-19264T (=DSM 44701T), isolated from a smear-ripened cheese.</title>
        <authorList>
            <consortium name="US DOE Joint Genome Institute (JGI-PGF)"/>
            <person name="Walter F."/>
            <person name="Albersmeier A."/>
            <person name="Kalinowski J."/>
            <person name="Ruckert C."/>
        </authorList>
    </citation>
    <scope>NUCLEOTIDE SEQUENCE</scope>
    <source>
        <strain evidence="8">VKM Ac-1940</strain>
    </source>
</reference>
<sequence length="964" mass="100851">MRKSVQVFRRDVTRIFRARRTWVIVIGVLLTPALYAWFNITAFWDPYANTGNIKVAVVNLDEGATSDLTGHVDVGAQVVDQLHDDHQLGWQFMGDDEAQAAVRSGDVYAAIVIPKDFSSDLLSITTGTFTQPALTYFVNEKASAIAPKITDVGAAGIDSQISSTFIEQVAEAATTELKDAGDSVELKLLNAKNDGLNAFDQASGSIASARQGIADMKAGIARSRGSLSGAQTTLGDVDQTLGDVQTALAQAQAIVAQAQTDVLSFTDAATNAYVQGATLLADASAQAHVSITQVTQALGQAGTRIDTAIADITAVTDANAAAIAQLQDLLDAGGLDPAVAAQLQQVLTALEQQNQADQQLLADLATLNTDTAGAVQAVQATADALNNAVQGAQTSAGTLRDALTGSLPALTSATATLSTSAGGFSAALDAQRAQLTQAGTLLTGLDAQLVATSTALDSLDGNLAGIQTGLGDARTDVLALGSASSWKTLGTVTGLDPQQIAQFIATPVDVAEHAVFPVDSYGSAMAALFTNLSLWIGAFVMMVIFKVEVDTEGVEPIRVREAYVGRFLLFGTLGVLQAIVVTVGDLIIGVQTANAAAFVGTGILISLAYVSIIYALCVSFGHVGRGLCVLLVIMQIPGASGLYPIELMPQFFRNIYPFLPFTYGIDAMRETIAGFYGAHWWRFMGVLGIFVVLAWVLGLVLRRRLANLNRLFNREIVATDLLIGEDVQVIGRGYRLSDVIHALSDRSDFRSRLDRRSRHFTERYPTLLRVALLTGLGGMVVLGLIAWLVHEQSATLLFLWMLWCLVVIAFLVVLEYVNHSFEAAAELAGMGDADLRRAMHGVDTVSSGGAAEASGGAQHLVGDDLTTPDPTESGPGAATAAGEPDVGAASTPDASDAGADPDTVDSDTDELTRLFADDPAPAPAAGSAVPPEPEPEPAGATEGEPDAEASDDDPDAPREGGERA</sequence>
<keyword evidence="9" id="KW-1185">Reference proteome</keyword>
<gene>
    <name evidence="8" type="ORF">GCM10017591_08510</name>
</gene>
<evidence type="ECO:0000256" key="4">
    <source>
        <dbReference type="ARBA" id="ARBA00023136"/>
    </source>
</evidence>
<feature type="transmembrane region" description="Helical" evidence="6">
    <location>
        <begin position="680"/>
        <end position="701"/>
    </location>
</feature>
<feature type="domain" description="ABC-2 type transporter transmembrane" evidence="7">
    <location>
        <begin position="23"/>
        <end position="197"/>
    </location>
</feature>
<dbReference type="AlphaFoldDB" id="A0A9W6HL57"/>
<keyword evidence="4 6" id="KW-0472">Membrane</keyword>
<feature type="transmembrane region" description="Helical" evidence="6">
    <location>
        <begin position="596"/>
        <end position="620"/>
    </location>
</feature>
<dbReference type="NCBIfam" id="TIGR03062">
    <property type="entry name" value="pip_yhgE_Cterm"/>
    <property type="match status" value="1"/>
</dbReference>
<keyword evidence="2 6" id="KW-0812">Transmembrane</keyword>
<dbReference type="Proteomes" id="UP001142291">
    <property type="component" value="Unassembled WGS sequence"/>
</dbReference>
<feature type="domain" description="ABC-2 type transporter transmembrane" evidence="7">
    <location>
        <begin position="490"/>
        <end position="699"/>
    </location>
</feature>
<feature type="transmembrane region" description="Helical" evidence="6">
    <location>
        <begin position="627"/>
        <end position="645"/>
    </location>
</feature>
<feature type="transmembrane region" description="Helical" evidence="6">
    <location>
        <begin position="567"/>
        <end position="590"/>
    </location>
</feature>
<feature type="transmembrane region" description="Helical" evidence="6">
    <location>
        <begin position="795"/>
        <end position="814"/>
    </location>
</feature>
<comment type="caution">
    <text evidence="8">The sequence shown here is derived from an EMBL/GenBank/DDBJ whole genome shotgun (WGS) entry which is preliminary data.</text>
</comment>
<dbReference type="InterPro" id="IPR051328">
    <property type="entry name" value="T7SS_ABC-Transporter"/>
</dbReference>
<evidence type="ECO:0000313" key="8">
    <source>
        <dbReference type="EMBL" id="GLJ94789.1"/>
    </source>
</evidence>
<proteinExistence type="predicted"/>
<dbReference type="Gene3D" id="3.40.1710.10">
    <property type="entry name" value="abc type-2 transporter like domain"/>
    <property type="match status" value="1"/>
</dbReference>
<evidence type="ECO:0000256" key="3">
    <source>
        <dbReference type="ARBA" id="ARBA00022989"/>
    </source>
</evidence>
<dbReference type="GO" id="GO:0016020">
    <property type="term" value="C:membrane"/>
    <property type="evidence" value="ECO:0007669"/>
    <property type="project" value="UniProtKB-SubCell"/>
</dbReference>
<dbReference type="PANTHER" id="PTHR43077:SF10">
    <property type="entry name" value="TRANSPORT PERMEASE PROTEIN"/>
    <property type="match status" value="1"/>
</dbReference>
<dbReference type="InterPro" id="IPR017501">
    <property type="entry name" value="Phage_infect_YhgE_C"/>
</dbReference>
<comment type="subcellular location">
    <subcellularLocation>
        <location evidence="1">Membrane</location>
        <topology evidence="1">Multi-pass membrane protein</topology>
    </subcellularLocation>
</comment>
<dbReference type="PANTHER" id="PTHR43077">
    <property type="entry name" value="TRANSPORT PERMEASE YVFS-RELATED"/>
    <property type="match status" value="1"/>
</dbReference>
<accession>A0A9W6HL57</accession>
<reference evidence="8" key="2">
    <citation type="submission" date="2023-01" db="EMBL/GenBank/DDBJ databases">
        <authorList>
            <person name="Sun Q."/>
            <person name="Evtushenko L."/>
        </authorList>
    </citation>
    <scope>NUCLEOTIDE SEQUENCE</scope>
    <source>
        <strain evidence="8">VKM Ac-1940</strain>
    </source>
</reference>
<evidence type="ECO:0000313" key="9">
    <source>
        <dbReference type="Proteomes" id="UP001142291"/>
    </source>
</evidence>
<organism evidence="8 9">
    <name type="scientific">Microbacterium dextranolyticum</name>
    <dbReference type="NCBI Taxonomy" id="36806"/>
    <lineage>
        <taxon>Bacteria</taxon>
        <taxon>Bacillati</taxon>
        <taxon>Actinomycetota</taxon>
        <taxon>Actinomycetes</taxon>
        <taxon>Micrococcales</taxon>
        <taxon>Microbacteriaceae</taxon>
        <taxon>Microbacterium</taxon>
    </lineage>
</organism>
<dbReference type="GO" id="GO:0140359">
    <property type="term" value="F:ABC-type transporter activity"/>
    <property type="evidence" value="ECO:0007669"/>
    <property type="project" value="InterPro"/>
</dbReference>
<dbReference type="EMBL" id="BSER01000004">
    <property type="protein sequence ID" value="GLJ94789.1"/>
    <property type="molecule type" value="Genomic_DNA"/>
</dbReference>
<feature type="compositionally biased region" description="Acidic residues" evidence="5">
    <location>
        <begin position="943"/>
        <end position="954"/>
    </location>
</feature>